<sequence>MDPLSILGAIAASSQIVQQSYDAIKFLNDIRTQMKEGPEKIRKQIQQIEQFITLLDLVVNNTSLQTPEISSVVGSCLRSAKELKACLGSYLATPEDGKRMKLRKAFTGIRADKKLTSMLADLEREKSLLSLHIQKTDL</sequence>
<gene>
    <name evidence="1" type="ORF">OCU04_008310</name>
</gene>
<protein>
    <recommendedName>
        <fullName evidence="3">Fungal N-terminal domain-containing protein</fullName>
    </recommendedName>
</protein>
<dbReference type="OrthoDB" id="4778843at2759"/>
<name>A0A9X0AIX2_9HELO</name>
<dbReference type="EMBL" id="JAPEIS010000009">
    <property type="protein sequence ID" value="KAJ8063068.1"/>
    <property type="molecule type" value="Genomic_DNA"/>
</dbReference>
<keyword evidence="2" id="KW-1185">Reference proteome</keyword>
<organism evidence="1 2">
    <name type="scientific">Sclerotinia nivalis</name>
    <dbReference type="NCBI Taxonomy" id="352851"/>
    <lineage>
        <taxon>Eukaryota</taxon>
        <taxon>Fungi</taxon>
        <taxon>Dikarya</taxon>
        <taxon>Ascomycota</taxon>
        <taxon>Pezizomycotina</taxon>
        <taxon>Leotiomycetes</taxon>
        <taxon>Helotiales</taxon>
        <taxon>Sclerotiniaceae</taxon>
        <taxon>Sclerotinia</taxon>
    </lineage>
</organism>
<accession>A0A9X0AIX2</accession>
<comment type="caution">
    <text evidence="1">The sequence shown here is derived from an EMBL/GenBank/DDBJ whole genome shotgun (WGS) entry which is preliminary data.</text>
</comment>
<evidence type="ECO:0000313" key="2">
    <source>
        <dbReference type="Proteomes" id="UP001152300"/>
    </source>
</evidence>
<proteinExistence type="predicted"/>
<reference evidence="1" key="1">
    <citation type="submission" date="2022-11" db="EMBL/GenBank/DDBJ databases">
        <title>Genome Resource of Sclerotinia nivalis Strain SnTB1, a Plant Pathogen Isolated from American Ginseng.</title>
        <authorList>
            <person name="Fan S."/>
        </authorList>
    </citation>
    <scope>NUCLEOTIDE SEQUENCE</scope>
    <source>
        <strain evidence="1">SnTB1</strain>
    </source>
</reference>
<dbReference type="AlphaFoldDB" id="A0A9X0AIX2"/>
<evidence type="ECO:0000313" key="1">
    <source>
        <dbReference type="EMBL" id="KAJ8063068.1"/>
    </source>
</evidence>
<dbReference type="Proteomes" id="UP001152300">
    <property type="component" value="Unassembled WGS sequence"/>
</dbReference>
<evidence type="ECO:0008006" key="3">
    <source>
        <dbReference type="Google" id="ProtNLM"/>
    </source>
</evidence>